<dbReference type="GO" id="GO:0098793">
    <property type="term" value="C:presynapse"/>
    <property type="evidence" value="ECO:0007669"/>
    <property type="project" value="GOC"/>
</dbReference>
<evidence type="ECO:0000259" key="7">
    <source>
        <dbReference type="PROSITE" id="PS51258"/>
    </source>
</evidence>
<dbReference type="GO" id="GO:0055038">
    <property type="term" value="C:recycling endosome membrane"/>
    <property type="evidence" value="ECO:0007669"/>
    <property type="project" value="TreeGrafter"/>
</dbReference>
<comment type="caution">
    <text evidence="9">The sequence shown here is derived from an EMBL/GenBank/DDBJ whole genome shotgun (WGS) entry which is preliminary data.</text>
</comment>
<dbReference type="InterPro" id="IPR035892">
    <property type="entry name" value="C2_domain_sf"/>
</dbReference>
<dbReference type="GO" id="GO:0005886">
    <property type="term" value="C:plasma membrane"/>
    <property type="evidence" value="ECO:0007669"/>
    <property type="project" value="TreeGrafter"/>
</dbReference>
<dbReference type="Pfam" id="PF00168">
    <property type="entry name" value="C2"/>
    <property type="match status" value="1"/>
</dbReference>
<comment type="subcellular location">
    <subcellularLocation>
        <location evidence="1">Cytoplasm</location>
    </subcellularLocation>
    <subcellularLocation>
        <location evidence="2">Late endosome</location>
    </subcellularLocation>
</comment>
<dbReference type="Gene3D" id="1.10.357.50">
    <property type="match status" value="1"/>
</dbReference>
<keyword evidence="10" id="KW-1185">Reference proteome</keyword>
<dbReference type="AlphaFoldDB" id="A0A6A1Q3T4"/>
<dbReference type="GO" id="GO:1905413">
    <property type="term" value="P:regulation of dense core granule exocytosis"/>
    <property type="evidence" value="ECO:0007669"/>
    <property type="project" value="TreeGrafter"/>
</dbReference>
<feature type="domain" description="MHD1" evidence="7">
    <location>
        <begin position="540"/>
        <end position="694"/>
    </location>
</feature>
<evidence type="ECO:0000256" key="3">
    <source>
        <dbReference type="ARBA" id="ARBA00005823"/>
    </source>
</evidence>
<accession>A0A6A1Q3T4</accession>
<dbReference type="InterPro" id="IPR014772">
    <property type="entry name" value="Munc13_dom-2"/>
</dbReference>
<evidence type="ECO:0000256" key="4">
    <source>
        <dbReference type="ARBA" id="ARBA00022483"/>
    </source>
</evidence>
<dbReference type="Gene3D" id="2.60.40.150">
    <property type="entry name" value="C2 domain"/>
    <property type="match status" value="1"/>
</dbReference>
<dbReference type="GO" id="GO:0032588">
    <property type="term" value="C:trans-Golgi network membrane"/>
    <property type="evidence" value="ECO:0007669"/>
    <property type="project" value="TreeGrafter"/>
</dbReference>
<evidence type="ECO:0000256" key="6">
    <source>
        <dbReference type="ARBA" id="ARBA00022753"/>
    </source>
</evidence>
<dbReference type="EMBL" id="SGJD01001175">
    <property type="protein sequence ID" value="KAB0401639.1"/>
    <property type="molecule type" value="Genomic_DNA"/>
</dbReference>
<organism evidence="9 10">
    <name type="scientific">Balaenoptera physalus</name>
    <name type="common">Fin whale</name>
    <name type="synonym">Balaena physalus</name>
    <dbReference type="NCBI Taxonomy" id="9770"/>
    <lineage>
        <taxon>Eukaryota</taxon>
        <taxon>Metazoa</taxon>
        <taxon>Chordata</taxon>
        <taxon>Craniata</taxon>
        <taxon>Vertebrata</taxon>
        <taxon>Euteleostomi</taxon>
        <taxon>Mammalia</taxon>
        <taxon>Eutheria</taxon>
        <taxon>Laurasiatheria</taxon>
        <taxon>Artiodactyla</taxon>
        <taxon>Whippomorpha</taxon>
        <taxon>Cetacea</taxon>
        <taxon>Mysticeti</taxon>
        <taxon>Balaenopteridae</taxon>
        <taxon>Balaenoptera</taxon>
    </lineage>
</organism>
<evidence type="ECO:0000256" key="2">
    <source>
        <dbReference type="ARBA" id="ARBA00004603"/>
    </source>
</evidence>
<gene>
    <name evidence="9" type="ORF">E2I00_007297</name>
</gene>
<reference evidence="9 10" key="1">
    <citation type="journal article" date="2019" name="PLoS ONE">
        <title>Genomic analyses reveal an absence of contemporary introgressive admixture between fin whales and blue whales, despite known hybrids.</title>
        <authorList>
            <person name="Westbury M.V."/>
            <person name="Petersen B."/>
            <person name="Lorenzen E.D."/>
        </authorList>
    </citation>
    <scope>NUCLEOTIDE SEQUENCE [LARGE SCALE GENOMIC DNA]</scope>
    <source>
        <strain evidence="9">FinWhale-01</strain>
    </source>
</reference>
<dbReference type="PANTHER" id="PTHR45999:SF1">
    <property type="entry name" value="BAI1-ASSOCIATED PROTEIN 3"/>
    <property type="match status" value="1"/>
</dbReference>
<dbReference type="OrthoDB" id="7976202at2759"/>
<comment type="similarity">
    <text evidence="3">Belongs to the unc-13 family.</text>
</comment>
<proteinExistence type="inferred from homology"/>
<evidence type="ECO:0000313" key="9">
    <source>
        <dbReference type="EMBL" id="KAB0401639.1"/>
    </source>
</evidence>
<keyword evidence="5" id="KW-0963">Cytoplasm</keyword>
<evidence type="ECO:0008006" key="11">
    <source>
        <dbReference type="Google" id="ProtNLM"/>
    </source>
</evidence>
<evidence type="ECO:0000256" key="1">
    <source>
        <dbReference type="ARBA" id="ARBA00004496"/>
    </source>
</evidence>
<dbReference type="GO" id="GO:0000149">
    <property type="term" value="F:SNARE binding"/>
    <property type="evidence" value="ECO:0007669"/>
    <property type="project" value="TreeGrafter"/>
</dbReference>
<dbReference type="Proteomes" id="UP000437017">
    <property type="component" value="Unassembled WGS sequence"/>
</dbReference>
<dbReference type="PANTHER" id="PTHR45999">
    <property type="entry name" value="UNC-13-4A, ISOFORM B"/>
    <property type="match status" value="1"/>
</dbReference>
<feature type="domain" description="MHD2" evidence="8">
    <location>
        <begin position="725"/>
        <end position="841"/>
    </location>
</feature>
<keyword evidence="4" id="KW-0268">Exocytosis</keyword>
<dbReference type="InterPro" id="IPR052095">
    <property type="entry name" value="UNC-13_domain"/>
</dbReference>
<evidence type="ECO:0000259" key="8">
    <source>
        <dbReference type="PROSITE" id="PS51259"/>
    </source>
</evidence>
<dbReference type="GO" id="GO:0001956">
    <property type="term" value="P:positive regulation of neurotransmitter secretion"/>
    <property type="evidence" value="ECO:0007669"/>
    <property type="project" value="TreeGrafter"/>
</dbReference>
<dbReference type="GO" id="GO:0006887">
    <property type="term" value="P:exocytosis"/>
    <property type="evidence" value="ECO:0007669"/>
    <property type="project" value="UniProtKB-KW"/>
</dbReference>
<keyword evidence="6" id="KW-0967">Endosome</keyword>
<dbReference type="GO" id="GO:0099503">
    <property type="term" value="C:secretory vesicle"/>
    <property type="evidence" value="ECO:0007669"/>
    <property type="project" value="TreeGrafter"/>
</dbReference>
<protein>
    <recommendedName>
        <fullName evidence="11">C2 domain-containing protein</fullName>
    </recommendedName>
</protein>
<sequence length="904" mass="101233">MATPVNEQVARPEAVAVLSVRRPPTMSTLLEIKSSVLRQVQVCPSFRRRTEEEPASSSTEVQEPAAGAWWVPHSPLRTVEMLYEEALYTVFYRAGTMGPDQVDDQEVLLSYLQQVFGTSPEEHAEAMERTLREPGPHKEQRFSFRKGSKRGGPLPAKCIQVTEVKSSTLNPVWKEHFLFEIEDVSTDQLHLDIWYRPLCPAGQGMDHDDDVSLVEACRKLNEVIGLKGMSRYGRWDPCAPDAHSSATGARRWWLLRDHGCDAHPTAPRYFKQIVKSARANGTAGPTEDHTDDFLGCLNIPIREVPVAGEDRWFKLEPRSSASRVQGDCQLVLKLITTQWVQPLARGVWVWVGVGDWVGHPQSAGDGSPRCLGKLQLFQPSFEICPFETELNMDIAAALKVCLVAWSGLTAPALPVPLPPPGPAVPHTLCCPSSLPPTILPRWLPLQRGNREWFDKLLNSQSPREQPGPQRLAGLVKLADAVYEDLQSCYGIYASLFHSIIKIDFFTLTFRQLERLVAEEAWVLTEELSPKMTLEVASGLFELYLTLADIQRFWSSIPGRWVPCPHLSSSLLLEGSVQETLPRGLLRLGTWDMDSRSLALAGIHAPFLPAVKLWLQVLRDQAKWRLQGAVDVDTLEPMDSSSKHSSSTATASLCFSHMQELWARLAWPDPAQAQGLGTQLSQLCVVLNDVELLRKAADQALRGLMVGDIRKYVQHISLSPDSIQNEEAMAPLLKYLDEKLALLNASLVKENLSRVLEALWELLLQAILQALGANRDVSADFYGRFHFTLEALVNFFHAEGQGLPLESLRDGSYKVKFGPGASDRGRGRGGHQRPKFEFIHAPHVKWGREELPASPGASSFLQRLEEELRLHQCSTREMLEGRNNKEAQEFVKRLKELEKYMEADP</sequence>
<name>A0A6A1Q3T4_BALPH</name>
<dbReference type="InterPro" id="IPR000008">
    <property type="entry name" value="C2_dom"/>
</dbReference>
<dbReference type="PROSITE" id="PS51258">
    <property type="entry name" value="MHD1"/>
    <property type="match status" value="1"/>
</dbReference>
<evidence type="ECO:0000313" key="10">
    <source>
        <dbReference type="Proteomes" id="UP000437017"/>
    </source>
</evidence>
<dbReference type="PROSITE" id="PS51259">
    <property type="entry name" value="MHD2"/>
    <property type="match status" value="1"/>
</dbReference>
<evidence type="ECO:0000256" key="5">
    <source>
        <dbReference type="ARBA" id="ARBA00022490"/>
    </source>
</evidence>
<dbReference type="SUPFAM" id="SSF49562">
    <property type="entry name" value="C2 domain (Calcium/lipid-binding domain, CaLB)"/>
    <property type="match status" value="1"/>
</dbReference>
<dbReference type="GO" id="GO:0031902">
    <property type="term" value="C:late endosome membrane"/>
    <property type="evidence" value="ECO:0007669"/>
    <property type="project" value="TreeGrafter"/>
</dbReference>
<dbReference type="InterPro" id="IPR014770">
    <property type="entry name" value="Munc13_1"/>
</dbReference>